<organism evidence="6 7">
    <name type="scientific">Pseudomonas kribbensis</name>
    <dbReference type="NCBI Taxonomy" id="1628086"/>
    <lineage>
        <taxon>Bacteria</taxon>
        <taxon>Pseudomonadati</taxon>
        <taxon>Pseudomonadota</taxon>
        <taxon>Gammaproteobacteria</taxon>
        <taxon>Pseudomonadales</taxon>
        <taxon>Pseudomonadaceae</taxon>
        <taxon>Pseudomonas</taxon>
    </lineage>
</organism>
<dbReference type="Pfam" id="PF04717">
    <property type="entry name" value="Phage_base_V"/>
    <property type="match status" value="1"/>
</dbReference>
<feature type="domain" description="Gp5/Type VI secretion system Vgr C-terminal trimerisation" evidence="5">
    <location>
        <begin position="474"/>
        <end position="576"/>
    </location>
</feature>
<dbReference type="Gene3D" id="4.10.220.110">
    <property type="match status" value="1"/>
</dbReference>
<dbReference type="RefSeq" id="WP_134825076.1">
    <property type="nucleotide sequence ID" value="NZ_SPDQ01000001.1"/>
</dbReference>
<evidence type="ECO:0000313" key="7">
    <source>
        <dbReference type="Proteomes" id="UP000297555"/>
    </source>
</evidence>
<evidence type="ECO:0000256" key="1">
    <source>
        <dbReference type="ARBA" id="ARBA00004613"/>
    </source>
</evidence>
<dbReference type="InterPro" id="IPR017847">
    <property type="entry name" value="T6SS_RhsGE_Vgr_subset"/>
</dbReference>
<dbReference type="Gene3D" id="3.55.50.10">
    <property type="entry name" value="Baseplate protein-like domains"/>
    <property type="match status" value="1"/>
</dbReference>
<dbReference type="Proteomes" id="UP000297555">
    <property type="component" value="Unassembled WGS sequence"/>
</dbReference>
<dbReference type="Pfam" id="PF22178">
    <property type="entry name" value="Gp5_trimer_C"/>
    <property type="match status" value="1"/>
</dbReference>
<dbReference type="InterPro" id="IPR050708">
    <property type="entry name" value="T6SS_VgrG/RHS"/>
</dbReference>
<dbReference type="OrthoDB" id="9762420at2"/>
<evidence type="ECO:0000313" key="6">
    <source>
        <dbReference type="EMBL" id="TFH83462.1"/>
    </source>
</evidence>
<dbReference type="SUPFAM" id="SSF69279">
    <property type="entry name" value="Phage tail proteins"/>
    <property type="match status" value="2"/>
</dbReference>
<dbReference type="SUPFAM" id="SSF69349">
    <property type="entry name" value="Phage fibre proteins"/>
    <property type="match status" value="1"/>
</dbReference>
<gene>
    <name evidence="6" type="ORF">E4J90_00105</name>
</gene>
<dbReference type="GO" id="GO:0005576">
    <property type="term" value="C:extracellular region"/>
    <property type="evidence" value="ECO:0007669"/>
    <property type="project" value="UniProtKB-SubCell"/>
</dbReference>
<dbReference type="SUPFAM" id="SSF69255">
    <property type="entry name" value="gp5 N-terminal domain-like"/>
    <property type="match status" value="1"/>
</dbReference>
<dbReference type="PANTHER" id="PTHR32305">
    <property type="match status" value="1"/>
</dbReference>
<comment type="caution">
    <text evidence="6">The sequence shown here is derived from an EMBL/GenBank/DDBJ whole genome shotgun (WGS) entry which is preliminary data.</text>
</comment>
<protein>
    <submittedName>
        <fullName evidence="6">Type VI secretion system tip protein VgrG</fullName>
    </submittedName>
</protein>
<dbReference type="NCBIfam" id="TIGR03361">
    <property type="entry name" value="VI_Rhs_Vgr"/>
    <property type="match status" value="1"/>
</dbReference>
<dbReference type="Gene3D" id="2.40.50.230">
    <property type="entry name" value="Gp5 N-terminal domain"/>
    <property type="match status" value="1"/>
</dbReference>
<dbReference type="InterPro" id="IPR037026">
    <property type="entry name" value="Vgr_OB-fold_dom_sf"/>
</dbReference>
<keyword evidence="3" id="KW-0964">Secreted</keyword>
<evidence type="ECO:0000256" key="3">
    <source>
        <dbReference type="ARBA" id="ARBA00022525"/>
    </source>
</evidence>
<feature type="domain" description="Gp5/Type VI secretion system Vgr protein OB-fold" evidence="4">
    <location>
        <begin position="390"/>
        <end position="456"/>
    </location>
</feature>
<sequence>MFNANARFRLTTDDFKHDFQVLSFSGSEAISEPFAFKVELVGTRPDADLAGLMHQQAFLAFDDHGHGIHGQIQHIGRGNIGERLTRYSLTLAPCLANLRHRVNQRIFQNLSVARIIAQILEEHGIHADRYRFQLGHPLPDREYCVQYNESDLHFIQRLCQEDGLHYHFRHSRDRHLLVFGDDQTVFPRLSRPTCFKPHNAMVADRPVIQRFDYRLETRPNHASSRAYDFKKARMLLEADARNPDRHLQPDPGVYEYPGRYLDREHGKQLARRALEGHRADGCLGEGDSNEPALVSGHFLSLTEHPDPTLNDLWLLTEIRHEGKQPQVLEETADHASADPEKDFIQGYRNHFTATPWEAIHRPPLRFRKPRIGSTQTAVVTGPEGEDIHCDPYGRVKVQFFWDREGRHNDKSSCWLRVASGWAGNAHGSVIIPRVGMEVLVTFLHGDPDRPVISGCLANSANPAPYELPAHKTRSVFRSRSSPGSTGFNELMIEDRAGQEQIYLRAQRDLRQKVEHDSHLDIGNQRRETIRGNSFSALHAEEHRLVTGHRKTHLKASDYLHVGASSHTRVGQSLTTETVGQLCLSAGEHLVLEAGKSISLKVGGEHFVLDHSGLFGSSDLLIGGVPAPFLRAPLLQPDGIEDLSAPAPLPPLVAPSQQALMAASKTLGADFCPICEACRTGACPIPEAAA</sequence>
<comment type="similarity">
    <text evidence="2">Belongs to the VgrG protein family.</text>
</comment>
<dbReference type="PANTHER" id="PTHR32305:SF15">
    <property type="entry name" value="PROTEIN RHSA-RELATED"/>
    <property type="match status" value="1"/>
</dbReference>
<reference evidence="6 7" key="1">
    <citation type="submission" date="2019-03" db="EMBL/GenBank/DDBJ databases">
        <title>Draft genome sequence of humic substances-degrading Pseudomonas kribbensis CHA-19 from forest soil.</title>
        <authorList>
            <person name="Kim D."/>
        </authorList>
    </citation>
    <scope>NUCLEOTIDE SEQUENCE [LARGE SCALE GENOMIC DNA]</scope>
    <source>
        <strain evidence="6 7">CHA-19</strain>
    </source>
</reference>
<evidence type="ECO:0000259" key="5">
    <source>
        <dbReference type="Pfam" id="PF22178"/>
    </source>
</evidence>
<evidence type="ECO:0000256" key="2">
    <source>
        <dbReference type="ARBA" id="ARBA00005558"/>
    </source>
</evidence>
<dbReference type="Pfam" id="PF05954">
    <property type="entry name" value="Phage_GPD"/>
    <property type="match status" value="1"/>
</dbReference>
<proteinExistence type="inferred from homology"/>
<evidence type="ECO:0000259" key="4">
    <source>
        <dbReference type="Pfam" id="PF04717"/>
    </source>
</evidence>
<dbReference type="Gene3D" id="2.30.110.50">
    <property type="match status" value="1"/>
</dbReference>
<accession>A0A4Y8VS80</accession>
<comment type="subcellular location">
    <subcellularLocation>
        <location evidence="1">Secreted</location>
    </subcellularLocation>
</comment>
<dbReference type="InterPro" id="IPR006531">
    <property type="entry name" value="Gp5/Vgr_OB"/>
</dbReference>
<dbReference type="InterPro" id="IPR006533">
    <property type="entry name" value="T6SS_Vgr_RhsGE"/>
</dbReference>
<name>A0A4Y8VS80_9PSED</name>
<dbReference type="EMBL" id="SPDQ01000001">
    <property type="protein sequence ID" value="TFH83462.1"/>
    <property type="molecule type" value="Genomic_DNA"/>
</dbReference>
<dbReference type="AlphaFoldDB" id="A0A4Y8VS80"/>
<dbReference type="InterPro" id="IPR054030">
    <property type="entry name" value="Gp5_Vgr_C"/>
</dbReference>
<dbReference type="NCBIfam" id="TIGR01646">
    <property type="entry name" value="vgr_GE"/>
    <property type="match status" value="1"/>
</dbReference>